<dbReference type="CDD" id="cd01743">
    <property type="entry name" value="GATase1_Anthranilate_Synthase"/>
    <property type="match status" value="1"/>
</dbReference>
<dbReference type="FunFam" id="3.40.50.880:FF:000003">
    <property type="entry name" value="Anthranilate synthase component II"/>
    <property type="match status" value="1"/>
</dbReference>
<dbReference type="GO" id="GO:0000162">
    <property type="term" value="P:L-tryptophan biosynthetic process"/>
    <property type="evidence" value="ECO:0007669"/>
    <property type="project" value="TreeGrafter"/>
</dbReference>
<dbReference type="NCBIfam" id="TIGR00566">
    <property type="entry name" value="trpG_papA"/>
    <property type="match status" value="1"/>
</dbReference>
<name>A0A6J6B349_9ZZZZ</name>
<feature type="domain" description="Glutamine amidotransferase" evidence="2">
    <location>
        <begin position="5"/>
        <end position="188"/>
    </location>
</feature>
<dbReference type="PRINTS" id="PR00097">
    <property type="entry name" value="ANTSNTHASEII"/>
</dbReference>
<reference evidence="3" key="1">
    <citation type="submission" date="2020-05" db="EMBL/GenBank/DDBJ databases">
        <authorList>
            <person name="Chiriac C."/>
            <person name="Salcher M."/>
            <person name="Ghai R."/>
            <person name="Kavagutti S V."/>
        </authorList>
    </citation>
    <scope>NUCLEOTIDE SEQUENCE</scope>
</reference>
<dbReference type="PRINTS" id="PR00099">
    <property type="entry name" value="CPSGATASE"/>
</dbReference>
<dbReference type="NCBIfam" id="NF005849">
    <property type="entry name" value="PRK07765.1"/>
    <property type="match status" value="1"/>
</dbReference>
<dbReference type="PANTHER" id="PTHR43418:SF4">
    <property type="entry name" value="MULTIFUNCTIONAL TRYPTOPHAN BIOSYNTHESIS PROTEIN"/>
    <property type="match status" value="1"/>
</dbReference>
<sequence length="209" mass="22415">MARILVIDNYDSFVFNLVQYLAQLGAECTVVRNDEVRAEEASNYDGVLISPGPGTPDKAGVSIEMINYCAEHSIPLFGVCLGHQAIGEAFGATVSRAPELLHGKTSQVIHNAKGVLADLPSPFTATRYHSLAVERDTVPDVLEVTGATESGVVMSMRHKTLPIEGVQFHPESVLTEHGHHMLANWLVQCGDLNAVKKSEGLSPVVGSSK</sequence>
<protein>
    <submittedName>
        <fullName evidence="3">Unannotated protein</fullName>
    </submittedName>
</protein>
<dbReference type="Pfam" id="PF00117">
    <property type="entry name" value="GATase"/>
    <property type="match status" value="1"/>
</dbReference>
<dbReference type="InterPro" id="IPR006221">
    <property type="entry name" value="TrpG/PapA_dom"/>
</dbReference>
<dbReference type="GO" id="GO:0004049">
    <property type="term" value="F:anthranilate synthase activity"/>
    <property type="evidence" value="ECO:0007669"/>
    <property type="project" value="TreeGrafter"/>
</dbReference>
<dbReference type="InterPro" id="IPR017926">
    <property type="entry name" value="GATASE"/>
</dbReference>
<keyword evidence="1" id="KW-0315">Glutamine amidotransferase</keyword>
<gene>
    <name evidence="3" type="ORF">UFOPK1399_00554</name>
</gene>
<dbReference type="EMBL" id="CAEZSD010000052">
    <property type="protein sequence ID" value="CAB4532753.1"/>
    <property type="molecule type" value="Genomic_DNA"/>
</dbReference>
<dbReference type="SUPFAM" id="SSF52317">
    <property type="entry name" value="Class I glutamine amidotransferase-like"/>
    <property type="match status" value="1"/>
</dbReference>
<dbReference type="GO" id="GO:0005829">
    <property type="term" value="C:cytosol"/>
    <property type="evidence" value="ECO:0007669"/>
    <property type="project" value="TreeGrafter"/>
</dbReference>
<evidence type="ECO:0000256" key="1">
    <source>
        <dbReference type="ARBA" id="ARBA00022962"/>
    </source>
</evidence>
<evidence type="ECO:0000313" key="3">
    <source>
        <dbReference type="EMBL" id="CAB4532753.1"/>
    </source>
</evidence>
<dbReference type="InterPro" id="IPR050472">
    <property type="entry name" value="Anth_synth/Amidotransfase"/>
</dbReference>
<dbReference type="PROSITE" id="PS51273">
    <property type="entry name" value="GATASE_TYPE_1"/>
    <property type="match status" value="1"/>
</dbReference>
<dbReference type="PRINTS" id="PR00096">
    <property type="entry name" value="GATASE"/>
</dbReference>
<organism evidence="3">
    <name type="scientific">freshwater metagenome</name>
    <dbReference type="NCBI Taxonomy" id="449393"/>
    <lineage>
        <taxon>unclassified sequences</taxon>
        <taxon>metagenomes</taxon>
        <taxon>ecological metagenomes</taxon>
    </lineage>
</organism>
<dbReference type="Gene3D" id="3.40.50.880">
    <property type="match status" value="1"/>
</dbReference>
<proteinExistence type="predicted"/>
<dbReference type="AlphaFoldDB" id="A0A6J6B349"/>
<evidence type="ECO:0000259" key="2">
    <source>
        <dbReference type="Pfam" id="PF00117"/>
    </source>
</evidence>
<dbReference type="InterPro" id="IPR029062">
    <property type="entry name" value="Class_I_gatase-like"/>
</dbReference>
<dbReference type="PANTHER" id="PTHR43418">
    <property type="entry name" value="MULTIFUNCTIONAL TRYPTOPHAN BIOSYNTHESIS PROTEIN-RELATED"/>
    <property type="match status" value="1"/>
</dbReference>
<accession>A0A6J6B349</accession>